<accession>A0A367RLK6</accession>
<dbReference type="Gene3D" id="3.30.560.10">
    <property type="entry name" value="Glucose Oxidase, domain 3"/>
    <property type="match status" value="1"/>
</dbReference>
<dbReference type="EMBL" id="LXQE01000136">
    <property type="protein sequence ID" value="RCJ37437.1"/>
    <property type="molecule type" value="Genomic_DNA"/>
</dbReference>
<dbReference type="AlphaFoldDB" id="A0A367RLK6"/>
<reference evidence="1 2" key="1">
    <citation type="submission" date="2016-04" db="EMBL/GenBank/DDBJ databases">
        <authorList>
            <person name="Evans L.H."/>
            <person name="Alamgir A."/>
            <person name="Owens N."/>
            <person name="Weber N.D."/>
            <person name="Virtaneva K."/>
            <person name="Barbian K."/>
            <person name="Babar A."/>
            <person name="Rosenke K."/>
        </authorList>
    </citation>
    <scope>NUCLEOTIDE SEQUENCE [LARGE SCALE GENOMIC DNA]</scope>
    <source>
        <strain evidence="1">NIES-2108</strain>
    </source>
</reference>
<proteinExistence type="predicted"/>
<protein>
    <submittedName>
        <fullName evidence="1">Uncharacterized protein</fullName>
    </submittedName>
</protein>
<organism evidence="1 2">
    <name type="scientific">Nostoc punctiforme NIES-2108</name>
    <dbReference type="NCBI Taxonomy" id="1356359"/>
    <lineage>
        <taxon>Bacteria</taxon>
        <taxon>Bacillati</taxon>
        <taxon>Cyanobacteriota</taxon>
        <taxon>Cyanophyceae</taxon>
        <taxon>Nostocales</taxon>
        <taxon>Nostocaceae</taxon>
        <taxon>Nostoc</taxon>
    </lineage>
</organism>
<dbReference type="Proteomes" id="UP000252085">
    <property type="component" value="Unassembled WGS sequence"/>
</dbReference>
<comment type="caution">
    <text evidence="1">The sequence shown here is derived from an EMBL/GenBank/DDBJ whole genome shotgun (WGS) entry which is preliminary data.</text>
</comment>
<gene>
    <name evidence="1" type="ORF">A6769_11015</name>
</gene>
<evidence type="ECO:0000313" key="2">
    <source>
        <dbReference type="Proteomes" id="UP000252085"/>
    </source>
</evidence>
<sequence length="129" mass="13939">MGISGEAIAPRNNLSEAIFFKGDQSGLDSPNLFVCQAEVPKSTAENVARFGLPDAGWTLFGAVAHPKNRGRLRLMGSNPSDPIMIDANTLSDPDDLKAAIAPCKGGHFADWEQPKLFAEEIRVAFRSLR</sequence>
<evidence type="ECO:0000313" key="1">
    <source>
        <dbReference type="EMBL" id="RCJ37437.1"/>
    </source>
</evidence>
<dbReference type="SUPFAM" id="SSF54373">
    <property type="entry name" value="FAD-linked reductases, C-terminal domain"/>
    <property type="match status" value="1"/>
</dbReference>
<name>A0A367RLK6_NOSPU</name>